<evidence type="ECO:0000313" key="6">
    <source>
        <dbReference type="Proteomes" id="UP000663525"/>
    </source>
</evidence>
<evidence type="ECO:0000256" key="3">
    <source>
        <dbReference type="SAM" id="MobiDB-lite"/>
    </source>
</evidence>
<name>A0A897N297_9EURY</name>
<dbReference type="InterPro" id="IPR001845">
    <property type="entry name" value="HTH_ArsR_DNA-bd_dom"/>
</dbReference>
<dbReference type="Proteomes" id="UP000663525">
    <property type="component" value="Chromosome"/>
</dbReference>
<dbReference type="InterPro" id="IPR006793">
    <property type="entry name" value="FaeA"/>
</dbReference>
<sequence length="114" mass="12364">MMAPRHGNGGKAGAGQSNRRGGRGGRGDGSGGKRHERRRERVRDEDGQFVETVDGETVLSVFEAVAGPVVTTTDVSDVLGVSTESARQKLNELVEAGELRRRKTGRTVVYWRVE</sequence>
<dbReference type="PROSITE" id="PS50987">
    <property type="entry name" value="HTH_ARSR_2"/>
    <property type="match status" value="1"/>
</dbReference>
<keyword evidence="1" id="KW-0805">Transcription regulation</keyword>
<accession>A0A897N297</accession>
<reference evidence="5" key="1">
    <citation type="submission" date="2020-11" db="EMBL/GenBank/DDBJ databases">
        <title>Carbohydrate-dependent, anaerobic sulfur respiration: A novel catabolism in halophilic archaea.</title>
        <authorList>
            <person name="Sorokin D.Y."/>
            <person name="Messina E."/>
            <person name="Smedile F."/>
            <person name="La Cono V."/>
            <person name="Hallsworth J.E."/>
            <person name="Yakimov M.M."/>
        </authorList>
    </citation>
    <scope>NUCLEOTIDE SEQUENCE</scope>
    <source>
        <strain evidence="5">HSR12-1</strain>
    </source>
</reference>
<gene>
    <name evidence="5" type="ORF">HSR121_2516</name>
</gene>
<protein>
    <submittedName>
        <fullName evidence="5">Putative transcriptional regulator, contains HTH domain</fullName>
    </submittedName>
</protein>
<evidence type="ECO:0000256" key="2">
    <source>
        <dbReference type="ARBA" id="ARBA00023163"/>
    </source>
</evidence>
<dbReference type="Pfam" id="PF04703">
    <property type="entry name" value="FaeA"/>
    <property type="match status" value="1"/>
</dbReference>
<dbReference type="InterPro" id="IPR036388">
    <property type="entry name" value="WH-like_DNA-bd_sf"/>
</dbReference>
<evidence type="ECO:0000313" key="5">
    <source>
        <dbReference type="EMBL" id="QSG06837.1"/>
    </source>
</evidence>
<evidence type="ECO:0000256" key="1">
    <source>
        <dbReference type="ARBA" id="ARBA00023015"/>
    </source>
</evidence>
<keyword evidence="2" id="KW-0804">Transcription</keyword>
<proteinExistence type="predicted"/>
<dbReference type="SUPFAM" id="SSF46785">
    <property type="entry name" value="Winged helix' DNA-binding domain"/>
    <property type="match status" value="1"/>
</dbReference>
<dbReference type="GO" id="GO:0003700">
    <property type="term" value="F:DNA-binding transcription factor activity"/>
    <property type="evidence" value="ECO:0007669"/>
    <property type="project" value="InterPro"/>
</dbReference>
<evidence type="ECO:0000259" key="4">
    <source>
        <dbReference type="PROSITE" id="PS50987"/>
    </source>
</evidence>
<feature type="domain" description="HTH arsR-type" evidence="4">
    <location>
        <begin position="38"/>
        <end position="114"/>
    </location>
</feature>
<dbReference type="AlphaFoldDB" id="A0A897N297"/>
<organism evidence="5 6">
    <name type="scientific">Halapricum desulfuricans</name>
    <dbReference type="NCBI Taxonomy" id="2841257"/>
    <lineage>
        <taxon>Archaea</taxon>
        <taxon>Methanobacteriati</taxon>
        <taxon>Methanobacteriota</taxon>
        <taxon>Stenosarchaea group</taxon>
        <taxon>Halobacteria</taxon>
        <taxon>Halobacteriales</taxon>
        <taxon>Haloarculaceae</taxon>
        <taxon>Halapricum</taxon>
    </lineage>
</organism>
<feature type="region of interest" description="Disordered" evidence="3">
    <location>
        <begin position="1"/>
        <end position="48"/>
    </location>
</feature>
<dbReference type="EMBL" id="CP064787">
    <property type="protein sequence ID" value="QSG06837.1"/>
    <property type="molecule type" value="Genomic_DNA"/>
</dbReference>
<dbReference type="InterPro" id="IPR036390">
    <property type="entry name" value="WH_DNA-bd_sf"/>
</dbReference>
<dbReference type="Gene3D" id="1.10.10.10">
    <property type="entry name" value="Winged helix-like DNA-binding domain superfamily/Winged helix DNA-binding domain"/>
    <property type="match status" value="1"/>
</dbReference>